<dbReference type="InterPro" id="IPR008948">
    <property type="entry name" value="L-Aspartase-like"/>
</dbReference>
<dbReference type="RefSeq" id="WP_377068691.1">
    <property type="nucleotide sequence ID" value="NZ_JBHMEC010000011.1"/>
</dbReference>
<reference evidence="13 14" key="1">
    <citation type="submission" date="2024-09" db="EMBL/GenBank/DDBJ databases">
        <authorList>
            <person name="Sun Q."/>
            <person name="Mori K."/>
        </authorList>
    </citation>
    <scope>NUCLEOTIDE SEQUENCE [LARGE SCALE GENOMIC DNA]</scope>
    <source>
        <strain evidence="13 14">CECT 9424</strain>
    </source>
</reference>
<dbReference type="InterPro" id="IPR004769">
    <property type="entry name" value="Pur_lyase"/>
</dbReference>
<dbReference type="PANTHER" id="PTHR43172:SF1">
    <property type="entry name" value="ADENYLOSUCCINATE LYASE"/>
    <property type="match status" value="1"/>
</dbReference>
<dbReference type="GO" id="GO:0016829">
    <property type="term" value="F:lyase activity"/>
    <property type="evidence" value="ECO:0007669"/>
    <property type="project" value="UniProtKB-KW"/>
</dbReference>
<comment type="caution">
    <text evidence="13">The sequence shown here is derived from an EMBL/GenBank/DDBJ whole genome shotgun (WGS) entry which is preliminary data.</text>
</comment>
<dbReference type="EMBL" id="JBHMEC010000011">
    <property type="protein sequence ID" value="MFB9149611.1"/>
    <property type="molecule type" value="Genomic_DNA"/>
</dbReference>
<dbReference type="Pfam" id="PF00206">
    <property type="entry name" value="Lyase_1"/>
    <property type="match status" value="1"/>
</dbReference>
<dbReference type="InterPro" id="IPR024083">
    <property type="entry name" value="Fumarase/histidase_N"/>
</dbReference>
<comment type="pathway">
    <text evidence="1 11">Purine metabolism; IMP biosynthesis via de novo pathway; 5-amino-1-(5-phospho-D-ribosyl)imidazole-4-carboxamide from 5-amino-1-(5-phospho-D-ribosyl)imidazole-4-carboxylate: step 2/2.</text>
</comment>
<proteinExistence type="inferred from homology"/>
<organism evidence="13 14">
    <name type="scientific">Roseovarius ramblicola</name>
    <dbReference type="NCBI Taxonomy" id="2022336"/>
    <lineage>
        <taxon>Bacteria</taxon>
        <taxon>Pseudomonadati</taxon>
        <taxon>Pseudomonadota</taxon>
        <taxon>Alphaproteobacteria</taxon>
        <taxon>Rhodobacterales</taxon>
        <taxon>Roseobacteraceae</taxon>
        <taxon>Roseovarius</taxon>
    </lineage>
</organism>
<comment type="catalytic activity">
    <reaction evidence="7">
        <text>(2S)-2-[5-amino-1-(5-phospho-beta-D-ribosyl)imidazole-4-carboxamido]succinate = 5-amino-1-(5-phospho-beta-D-ribosyl)imidazole-4-carboxamide + fumarate</text>
        <dbReference type="Rhea" id="RHEA:23920"/>
        <dbReference type="ChEBI" id="CHEBI:29806"/>
        <dbReference type="ChEBI" id="CHEBI:58443"/>
        <dbReference type="ChEBI" id="CHEBI:58475"/>
        <dbReference type="EC" id="4.3.2.2"/>
    </reaction>
    <physiologicalReaction direction="left-to-right" evidence="7">
        <dbReference type="Rhea" id="RHEA:23921"/>
    </physiologicalReaction>
</comment>
<dbReference type="Gene3D" id="1.10.275.10">
    <property type="entry name" value="Fumarase/aspartase (N-terminal domain)"/>
    <property type="match status" value="1"/>
</dbReference>
<keyword evidence="14" id="KW-1185">Reference proteome</keyword>
<evidence type="ECO:0000256" key="9">
    <source>
        <dbReference type="ARBA" id="ARBA00049115"/>
    </source>
</evidence>
<evidence type="ECO:0000256" key="5">
    <source>
        <dbReference type="ARBA" id="ARBA00017058"/>
    </source>
</evidence>
<gene>
    <name evidence="13" type="primary">purB</name>
    <name evidence="13" type="ORF">ACFFU4_07610</name>
</gene>
<sequence length="437" mass="48482">MIPRYSRPEMTAIWEPATKFRIWYEIEAHACDAMADLGVIPRENAEAVWTAKDVEFDVARIDEIEAETRHDVIAFLTHLAEHVGSDEARFVHQGMTSSDVLDTCFNIQLTRAADILIADMEALLAALKRRAYEHKDTIRIGRSHGIHAEPTTMGLTFARFYAEMDRNLARLRTARAEIATGAISGAVGTFANIDPAVEEHVCAQLGLSPEPISTQVIPRDRHAAFFAALGVVASSVENVAVEIRHMQRTEVLEAAEFFSMGQKGSSAMPHKKNPVLTENLTGLARMVRSMVIPAMENVALWHERDISHSSAERMIGPDATVTLDFALARLTGVIDKLIVYPENMMRNMDRFPGLVMSQRVLLALTQAGVSREDAYRLVQRNALKVWETGADFKTELLNDAEVTAALGPAQIEEKFDLGYHTKHVDTIFGRVFGDAAC</sequence>
<dbReference type="EC" id="4.3.2.2" evidence="4 10"/>
<dbReference type="Gene3D" id="1.10.40.30">
    <property type="entry name" value="Fumarase/aspartase (C-terminal domain)"/>
    <property type="match status" value="1"/>
</dbReference>
<name>A0ABV5I076_9RHOB</name>
<comment type="pathway">
    <text evidence="2 11">Purine metabolism; AMP biosynthesis via de novo pathway; AMP from IMP: step 2/2.</text>
</comment>
<comment type="similarity">
    <text evidence="3 11">Belongs to the lyase 1 family. Adenylosuccinate lyase subfamily.</text>
</comment>
<evidence type="ECO:0000256" key="3">
    <source>
        <dbReference type="ARBA" id="ARBA00008273"/>
    </source>
</evidence>
<dbReference type="SMART" id="SM00998">
    <property type="entry name" value="ADSL_C"/>
    <property type="match status" value="1"/>
</dbReference>
<evidence type="ECO:0000256" key="4">
    <source>
        <dbReference type="ARBA" id="ARBA00012339"/>
    </source>
</evidence>
<keyword evidence="11" id="KW-0658">Purine biosynthesis</keyword>
<dbReference type="InterPro" id="IPR019468">
    <property type="entry name" value="AdenyloSucc_lyase_C"/>
</dbReference>
<dbReference type="Gene3D" id="1.20.200.10">
    <property type="entry name" value="Fumarase/aspartase (Central domain)"/>
    <property type="match status" value="1"/>
</dbReference>
<comment type="catalytic activity">
    <reaction evidence="9">
        <text>N(6)-(1,2-dicarboxyethyl)-AMP = fumarate + AMP</text>
        <dbReference type="Rhea" id="RHEA:16853"/>
        <dbReference type="ChEBI" id="CHEBI:29806"/>
        <dbReference type="ChEBI" id="CHEBI:57567"/>
        <dbReference type="ChEBI" id="CHEBI:456215"/>
        <dbReference type="EC" id="4.3.2.2"/>
    </reaction>
    <physiologicalReaction direction="left-to-right" evidence="9">
        <dbReference type="Rhea" id="RHEA:16854"/>
    </physiologicalReaction>
</comment>
<dbReference type="InterPro" id="IPR020557">
    <property type="entry name" value="Fumarate_lyase_CS"/>
</dbReference>
<evidence type="ECO:0000256" key="6">
    <source>
        <dbReference type="ARBA" id="ARBA00023239"/>
    </source>
</evidence>
<feature type="domain" description="Adenylosuccinate lyase C-terminal" evidence="12">
    <location>
        <begin position="352"/>
        <end position="432"/>
    </location>
</feature>
<dbReference type="PROSITE" id="PS00163">
    <property type="entry name" value="FUMARATE_LYASES"/>
    <property type="match status" value="1"/>
</dbReference>
<dbReference type="InterPro" id="IPR022761">
    <property type="entry name" value="Fumarate_lyase_N"/>
</dbReference>
<dbReference type="PANTHER" id="PTHR43172">
    <property type="entry name" value="ADENYLOSUCCINATE LYASE"/>
    <property type="match status" value="1"/>
</dbReference>
<dbReference type="PRINTS" id="PR00149">
    <property type="entry name" value="FUMRATELYASE"/>
</dbReference>
<evidence type="ECO:0000256" key="10">
    <source>
        <dbReference type="NCBIfam" id="TIGR00928"/>
    </source>
</evidence>
<evidence type="ECO:0000256" key="7">
    <source>
        <dbReference type="ARBA" id="ARBA00024477"/>
    </source>
</evidence>
<evidence type="ECO:0000256" key="11">
    <source>
        <dbReference type="RuleBase" id="RU361172"/>
    </source>
</evidence>
<dbReference type="Pfam" id="PF10397">
    <property type="entry name" value="ADSL_C"/>
    <property type="match status" value="1"/>
</dbReference>
<dbReference type="SUPFAM" id="SSF48557">
    <property type="entry name" value="L-aspartase-like"/>
    <property type="match status" value="1"/>
</dbReference>
<accession>A0ABV5I076</accession>
<evidence type="ECO:0000259" key="12">
    <source>
        <dbReference type="SMART" id="SM00998"/>
    </source>
</evidence>
<evidence type="ECO:0000313" key="13">
    <source>
        <dbReference type="EMBL" id="MFB9149611.1"/>
    </source>
</evidence>
<dbReference type="Proteomes" id="UP001589670">
    <property type="component" value="Unassembled WGS sequence"/>
</dbReference>
<protein>
    <recommendedName>
        <fullName evidence="5 10">Adenylosuccinate lyase</fullName>
        <shortName evidence="11">ASL</shortName>
        <ecNumber evidence="4 10">4.3.2.2</ecNumber>
    </recommendedName>
    <alternativeName>
        <fullName evidence="8 11">Adenylosuccinase</fullName>
    </alternativeName>
</protein>
<evidence type="ECO:0000256" key="1">
    <source>
        <dbReference type="ARBA" id="ARBA00004706"/>
    </source>
</evidence>
<dbReference type="PRINTS" id="PR00145">
    <property type="entry name" value="ARGSUCLYASE"/>
</dbReference>
<keyword evidence="6 11" id="KW-0456">Lyase</keyword>
<dbReference type="InterPro" id="IPR000362">
    <property type="entry name" value="Fumarate_lyase_fam"/>
</dbReference>
<dbReference type="CDD" id="cd01360">
    <property type="entry name" value="Adenylsuccinate_lyase_1"/>
    <property type="match status" value="1"/>
</dbReference>
<dbReference type="NCBIfam" id="TIGR00928">
    <property type="entry name" value="purB"/>
    <property type="match status" value="1"/>
</dbReference>
<evidence type="ECO:0000313" key="14">
    <source>
        <dbReference type="Proteomes" id="UP001589670"/>
    </source>
</evidence>
<evidence type="ECO:0000256" key="2">
    <source>
        <dbReference type="ARBA" id="ARBA00004734"/>
    </source>
</evidence>
<evidence type="ECO:0000256" key="8">
    <source>
        <dbReference type="ARBA" id="ARBA00030717"/>
    </source>
</evidence>